<dbReference type="Proteomes" id="UP000028990">
    <property type="component" value="Unassembled WGS sequence"/>
</dbReference>
<dbReference type="EMBL" id="KN122033">
    <property type="protein sequence ID" value="KFO33991.1"/>
    <property type="molecule type" value="Genomic_DNA"/>
</dbReference>
<dbReference type="AlphaFoldDB" id="A0A091EF25"/>
<evidence type="ECO:0000256" key="1">
    <source>
        <dbReference type="SAM" id="MobiDB-lite"/>
    </source>
</evidence>
<keyword evidence="3" id="KW-1185">Reference proteome</keyword>
<proteinExistence type="predicted"/>
<evidence type="ECO:0000313" key="3">
    <source>
        <dbReference type="Proteomes" id="UP000028990"/>
    </source>
</evidence>
<sequence length="128" mass="13601">MLACIEDVHLEGPKASGGRQKTYAIEMKDLYHQAEGSTLEPGSDVHGEDQSSPDANSSHSQGQGGPNSSSDENSLVCIRKTIRSKLLLGNQQAKVFHSSSLFMAIGNNPQVDPPCPDHVDSVQLGVTS</sequence>
<name>A0A091EF25_FUKDA</name>
<feature type="compositionally biased region" description="Polar residues" evidence="1">
    <location>
        <begin position="50"/>
        <end position="73"/>
    </location>
</feature>
<protein>
    <submittedName>
        <fullName evidence="2">Uncharacterized protein</fullName>
    </submittedName>
</protein>
<organism evidence="2 3">
    <name type="scientific">Fukomys damarensis</name>
    <name type="common">Damaraland mole rat</name>
    <name type="synonym">Cryptomys damarensis</name>
    <dbReference type="NCBI Taxonomy" id="885580"/>
    <lineage>
        <taxon>Eukaryota</taxon>
        <taxon>Metazoa</taxon>
        <taxon>Chordata</taxon>
        <taxon>Craniata</taxon>
        <taxon>Vertebrata</taxon>
        <taxon>Euteleostomi</taxon>
        <taxon>Mammalia</taxon>
        <taxon>Eutheria</taxon>
        <taxon>Euarchontoglires</taxon>
        <taxon>Glires</taxon>
        <taxon>Rodentia</taxon>
        <taxon>Hystricomorpha</taxon>
        <taxon>Bathyergidae</taxon>
        <taxon>Fukomys</taxon>
    </lineage>
</organism>
<reference evidence="2 3" key="1">
    <citation type="submission" date="2013-11" db="EMBL/GenBank/DDBJ databases">
        <title>The Damaraland mole rat (Fukomys damarensis) genome and evolution of African mole rats.</title>
        <authorList>
            <person name="Gladyshev V.N."/>
            <person name="Fang X."/>
        </authorList>
    </citation>
    <scope>NUCLEOTIDE SEQUENCE [LARGE SCALE GENOMIC DNA]</scope>
    <source>
        <tissue evidence="2">Liver</tissue>
    </source>
</reference>
<accession>A0A091EF25</accession>
<gene>
    <name evidence="2" type="ORF">H920_04632</name>
</gene>
<evidence type="ECO:0000313" key="2">
    <source>
        <dbReference type="EMBL" id="KFO33991.1"/>
    </source>
</evidence>
<feature type="region of interest" description="Disordered" evidence="1">
    <location>
        <begin position="26"/>
        <end position="75"/>
    </location>
</feature>